<evidence type="ECO:0000256" key="3">
    <source>
        <dbReference type="ARBA" id="ARBA00023274"/>
    </source>
</evidence>
<dbReference type="Pfam" id="PF00687">
    <property type="entry name" value="Ribosomal_L1"/>
    <property type="match status" value="1"/>
</dbReference>
<proteinExistence type="inferred from homology"/>
<keyword evidence="2" id="KW-0689">Ribosomal protein</keyword>
<dbReference type="Proteomes" id="UP001217918">
    <property type="component" value="Unassembled WGS sequence"/>
</dbReference>
<evidence type="ECO:0000313" key="6">
    <source>
        <dbReference type="Proteomes" id="UP001217918"/>
    </source>
</evidence>
<dbReference type="PANTHER" id="PTHR36427">
    <property type="entry name" value="54S RIBOSOMAL PROTEIN L1, MITOCHONDRIAL"/>
    <property type="match status" value="1"/>
</dbReference>
<dbReference type="InterPro" id="IPR028364">
    <property type="entry name" value="Ribosomal_uL1/biogenesis"/>
</dbReference>
<sequence length="302" mass="32936">MASCNQMLASMARPSLPRAITPFISAFPRSLAPSVAAVQMVRHASGGGGGSAKKPPKKRTYKFFRSYDLSGQKQYSLCDALRYLRACEVGRPSMEVKYELAVKLRTHKNGPVVRDRIRLPHPVKTDTKVAVICPENGSVAAEARALGAVAAGQESLISQIQEGNITFNRLICHTSSEIPFMRANLGKILGPKGLMPSLKTKTITNNIRDLMRELVGSDEYRERNGVVRLAVGQLGFTPEMLAENIKSFVARIKSDMGKIDEQYAKSIDEVVLSSTKGPGFSLNGGFNPTDPDLRPEDLTSPM</sequence>
<feature type="region of interest" description="Disordered" evidence="4">
    <location>
        <begin position="280"/>
        <end position="302"/>
    </location>
</feature>
<evidence type="ECO:0000256" key="2">
    <source>
        <dbReference type="ARBA" id="ARBA00022980"/>
    </source>
</evidence>
<evidence type="ECO:0000313" key="5">
    <source>
        <dbReference type="EMBL" id="KAK2074158.1"/>
    </source>
</evidence>
<reference evidence="5" key="1">
    <citation type="journal article" date="2023" name="Mol. Plant Microbe Interact.">
        <title>Elucidating the Obligate Nature and Biological Capacity of an Invasive Fungal Corn Pathogen.</title>
        <authorList>
            <person name="MacCready J.S."/>
            <person name="Roggenkamp E.M."/>
            <person name="Gdanetz K."/>
            <person name="Chilvers M.I."/>
        </authorList>
    </citation>
    <scope>NUCLEOTIDE SEQUENCE</scope>
    <source>
        <strain evidence="5">PM02</strain>
    </source>
</reference>
<dbReference type="Gene3D" id="3.30.190.20">
    <property type="match status" value="1"/>
</dbReference>
<dbReference type="EMBL" id="JAQQPM010000007">
    <property type="protein sequence ID" value="KAK2074158.1"/>
    <property type="molecule type" value="Genomic_DNA"/>
</dbReference>
<dbReference type="GO" id="GO:0003735">
    <property type="term" value="F:structural constituent of ribosome"/>
    <property type="evidence" value="ECO:0007669"/>
    <property type="project" value="TreeGrafter"/>
</dbReference>
<comment type="similarity">
    <text evidence="1">Belongs to the universal ribosomal protein uL1 family.</text>
</comment>
<dbReference type="Gene3D" id="3.40.50.790">
    <property type="match status" value="1"/>
</dbReference>
<dbReference type="CDD" id="cd00403">
    <property type="entry name" value="Ribosomal_L1"/>
    <property type="match status" value="1"/>
</dbReference>
<evidence type="ECO:0008006" key="7">
    <source>
        <dbReference type="Google" id="ProtNLM"/>
    </source>
</evidence>
<dbReference type="SUPFAM" id="SSF56808">
    <property type="entry name" value="Ribosomal protein L1"/>
    <property type="match status" value="1"/>
</dbReference>
<name>A0AAD9IB05_9PEZI</name>
<dbReference type="PANTHER" id="PTHR36427:SF3">
    <property type="entry name" value="LARGE RIBOSOMAL SUBUNIT PROTEIN UL1M"/>
    <property type="match status" value="1"/>
</dbReference>
<evidence type="ECO:0000256" key="1">
    <source>
        <dbReference type="ARBA" id="ARBA00010531"/>
    </source>
</evidence>
<dbReference type="GO" id="GO:0005762">
    <property type="term" value="C:mitochondrial large ribosomal subunit"/>
    <property type="evidence" value="ECO:0007669"/>
    <property type="project" value="TreeGrafter"/>
</dbReference>
<dbReference type="AlphaFoldDB" id="A0AAD9IB05"/>
<comment type="caution">
    <text evidence="5">The sequence shown here is derived from an EMBL/GenBank/DDBJ whole genome shotgun (WGS) entry which is preliminary data.</text>
</comment>
<keyword evidence="3" id="KW-0687">Ribonucleoprotein</keyword>
<keyword evidence="6" id="KW-1185">Reference proteome</keyword>
<organism evidence="5 6">
    <name type="scientific">Phyllachora maydis</name>
    <dbReference type="NCBI Taxonomy" id="1825666"/>
    <lineage>
        <taxon>Eukaryota</taxon>
        <taxon>Fungi</taxon>
        <taxon>Dikarya</taxon>
        <taxon>Ascomycota</taxon>
        <taxon>Pezizomycotina</taxon>
        <taxon>Sordariomycetes</taxon>
        <taxon>Sordariomycetidae</taxon>
        <taxon>Phyllachorales</taxon>
        <taxon>Phyllachoraceae</taxon>
        <taxon>Phyllachora</taxon>
    </lineage>
</organism>
<protein>
    <recommendedName>
        <fullName evidence="7">Ribosomal protein L1</fullName>
    </recommendedName>
</protein>
<feature type="compositionally biased region" description="Basic and acidic residues" evidence="4">
    <location>
        <begin position="291"/>
        <end position="302"/>
    </location>
</feature>
<dbReference type="InterPro" id="IPR023674">
    <property type="entry name" value="Ribosomal_uL1-like"/>
</dbReference>
<evidence type="ECO:0000256" key="4">
    <source>
        <dbReference type="SAM" id="MobiDB-lite"/>
    </source>
</evidence>
<gene>
    <name evidence="5" type="ORF">P8C59_008385</name>
</gene>
<dbReference type="InterPro" id="IPR016095">
    <property type="entry name" value="Ribosomal_uL1_3-a/b-sand"/>
</dbReference>
<accession>A0AAD9IB05</accession>